<feature type="region of interest" description="Disordered" evidence="1">
    <location>
        <begin position="454"/>
        <end position="566"/>
    </location>
</feature>
<feature type="compositionally biased region" description="Pro residues" evidence="1">
    <location>
        <begin position="470"/>
        <end position="479"/>
    </location>
</feature>
<feature type="region of interest" description="Disordered" evidence="1">
    <location>
        <begin position="293"/>
        <end position="315"/>
    </location>
</feature>
<evidence type="ECO:0000313" key="3">
    <source>
        <dbReference type="EMBL" id="CAE0794581.1"/>
    </source>
</evidence>
<dbReference type="SMART" id="SM00360">
    <property type="entry name" value="RRM"/>
    <property type="match status" value="2"/>
</dbReference>
<proteinExistence type="predicted"/>
<feature type="compositionally biased region" description="Acidic residues" evidence="1">
    <location>
        <begin position="539"/>
        <end position="551"/>
    </location>
</feature>
<feature type="region of interest" description="Disordered" evidence="1">
    <location>
        <begin position="117"/>
        <end position="153"/>
    </location>
</feature>
<feature type="compositionally biased region" description="Polar residues" evidence="1">
    <location>
        <begin position="17"/>
        <end position="26"/>
    </location>
</feature>
<sequence>MANSNGHYPSEVPARRGTTTSLSPITPANPNNAPATQPDEVSNEILLRGVVPEIEHSSIRAFAEAFGTVLEVITKPGLQALLRMDSVDSAAKLLDAHPNNTVMISDTQVTLKSVFTQNSLRGPRAGRPRNSLPAGSLTASMHSGHSEPPPGPKVESPAVLLRGVMGITQEDIHLFASKFGAVQDVVLKPGLQALIYMENVDAAGRLLQECGTSAEIKDTPVQLKSVDLEVAGMGRTPTKSAGEQFPASKAPSDAAEPQTCPLPGLELMQKAAEPHELEPLKHYVDQWLAESLPSADKDPQDGTQEQGPRGEADAMVTGAGQPLLNSTQAPLLPVQPASHAMTTAPSFPPQPSQPVSDAQTVREAASTAASPALDPLAAANAVETKGAPLRQDAEPGSTTITAADVESTPAELGRAQDAARSSTTGVQHAPQPEQTVNRGDSWWGRFTRRLVGSSPTVQAVESASLKVAPPASPPEPQNPSSPSESPQATRVQDATEVPQGQRAGDAMPMQPTGPAEDAGPVESTEHKAVEGGTEPVAADCDDAELEGEGDDTGEHFVFSGLGGDWQ</sequence>
<feature type="region of interest" description="Disordered" evidence="1">
    <location>
        <begin position="234"/>
        <end position="261"/>
    </location>
</feature>
<feature type="region of interest" description="Disordered" evidence="1">
    <location>
        <begin position="1"/>
        <end position="38"/>
    </location>
</feature>
<name>A0A7S4FHB4_9EUGL</name>
<feature type="domain" description="RRM" evidence="2">
    <location>
        <begin position="158"/>
        <end position="224"/>
    </location>
</feature>
<gene>
    <name evidence="3" type="ORF">EGYM00163_LOCUS5699</name>
</gene>
<evidence type="ECO:0000259" key="2">
    <source>
        <dbReference type="SMART" id="SM00360"/>
    </source>
</evidence>
<feature type="compositionally biased region" description="Polar residues" evidence="1">
    <location>
        <begin position="419"/>
        <end position="438"/>
    </location>
</feature>
<evidence type="ECO:0000256" key="1">
    <source>
        <dbReference type="SAM" id="MobiDB-lite"/>
    </source>
</evidence>
<feature type="domain" description="RRM" evidence="2">
    <location>
        <begin position="44"/>
        <end position="112"/>
    </location>
</feature>
<reference evidence="3" key="1">
    <citation type="submission" date="2021-01" db="EMBL/GenBank/DDBJ databases">
        <authorList>
            <person name="Corre E."/>
            <person name="Pelletier E."/>
            <person name="Niang G."/>
            <person name="Scheremetjew M."/>
            <person name="Finn R."/>
            <person name="Kale V."/>
            <person name="Holt S."/>
            <person name="Cochrane G."/>
            <person name="Meng A."/>
            <person name="Brown T."/>
            <person name="Cohen L."/>
        </authorList>
    </citation>
    <scope>NUCLEOTIDE SEQUENCE</scope>
    <source>
        <strain evidence="3">CCMP1594</strain>
    </source>
</reference>
<feature type="region of interest" description="Disordered" evidence="1">
    <location>
        <begin position="339"/>
        <end position="372"/>
    </location>
</feature>
<dbReference type="AlphaFoldDB" id="A0A7S4FHB4"/>
<organism evidence="3">
    <name type="scientific">Eutreptiella gymnastica</name>
    <dbReference type="NCBI Taxonomy" id="73025"/>
    <lineage>
        <taxon>Eukaryota</taxon>
        <taxon>Discoba</taxon>
        <taxon>Euglenozoa</taxon>
        <taxon>Euglenida</taxon>
        <taxon>Spirocuta</taxon>
        <taxon>Euglenophyceae</taxon>
        <taxon>Eutreptiales</taxon>
        <taxon>Eutreptiaceae</taxon>
        <taxon>Eutreptiella</taxon>
    </lineage>
</organism>
<dbReference type="EMBL" id="HBJA01017813">
    <property type="protein sequence ID" value="CAE0794581.1"/>
    <property type="molecule type" value="Transcribed_RNA"/>
</dbReference>
<protein>
    <recommendedName>
        <fullName evidence="2">RRM domain-containing protein</fullName>
    </recommendedName>
</protein>
<feature type="region of interest" description="Disordered" evidence="1">
    <location>
        <begin position="386"/>
        <end position="441"/>
    </location>
</feature>
<dbReference type="GO" id="GO:0003723">
    <property type="term" value="F:RNA binding"/>
    <property type="evidence" value="ECO:0007669"/>
    <property type="project" value="InterPro"/>
</dbReference>
<dbReference type="Gene3D" id="3.30.70.330">
    <property type="match status" value="1"/>
</dbReference>
<accession>A0A7S4FHB4</accession>
<dbReference type="InterPro" id="IPR012677">
    <property type="entry name" value="Nucleotide-bd_a/b_plait_sf"/>
</dbReference>
<dbReference type="InterPro" id="IPR000504">
    <property type="entry name" value="RRM_dom"/>
</dbReference>